<dbReference type="AlphaFoldDB" id="A0A166CKL8"/>
<reference evidence="2 3" key="1">
    <citation type="submission" date="2016-04" db="EMBL/GenBank/DDBJ databases">
        <title>Genome sequence of Methanobrevibacter cuticularis DSM 11139.</title>
        <authorList>
            <person name="Poehlein A."/>
            <person name="Seedorf H."/>
            <person name="Daniel R."/>
        </authorList>
    </citation>
    <scope>NUCLEOTIDE SEQUENCE [LARGE SCALE GENOMIC DNA]</scope>
    <source>
        <strain evidence="2 3">DSM 11139</strain>
    </source>
</reference>
<proteinExistence type="predicted"/>
<keyword evidence="3" id="KW-1185">Reference proteome</keyword>
<dbReference type="PATRIC" id="fig|47311.3.peg.2184"/>
<keyword evidence="1" id="KW-0812">Transmembrane</keyword>
<organism evidence="2 3">
    <name type="scientific">Methanobrevibacter cuticularis</name>
    <dbReference type="NCBI Taxonomy" id="47311"/>
    <lineage>
        <taxon>Archaea</taxon>
        <taxon>Methanobacteriati</taxon>
        <taxon>Methanobacteriota</taxon>
        <taxon>Methanomada group</taxon>
        <taxon>Methanobacteria</taxon>
        <taxon>Methanobacteriales</taxon>
        <taxon>Methanobacteriaceae</taxon>
        <taxon>Methanobrevibacter</taxon>
    </lineage>
</organism>
<evidence type="ECO:0000256" key="1">
    <source>
        <dbReference type="SAM" id="Phobius"/>
    </source>
</evidence>
<accession>A0A166CKL8</accession>
<comment type="caution">
    <text evidence="2">The sequence shown here is derived from an EMBL/GenBank/DDBJ whole genome shotgun (WGS) entry which is preliminary data.</text>
</comment>
<name>A0A166CKL8_9EURY</name>
<protein>
    <submittedName>
        <fullName evidence="2">Uncharacterized protein</fullName>
    </submittedName>
</protein>
<feature type="transmembrane region" description="Helical" evidence="1">
    <location>
        <begin position="35"/>
        <end position="55"/>
    </location>
</feature>
<keyword evidence="1" id="KW-1133">Transmembrane helix</keyword>
<sequence>MNLNKIIKLKNLRDQKLDMRKNKEEYIFYNKNGNVFIGLATIMVFLLIIMSIIFLNVSNDSNQINNDAIDSNSFNYMIQDYNRNIPVLGKDIMGKIANDTIHNYVPCSDSPNTIKKRLQEKLDEKNEEIGNNNNIMMESEVLSVYNGNNPYHVNIKTHIHGKKGNLEYDEVIESVVKIEGLKDPLPFLMCKNKPNLSENGTKIIYHDSLEAYFIENNLLNPYAYNNASSPLIIKKCPYDPYEHHGDGHTLKNCIDNGYYHESADGACYLCRLEGKGVCNHYGLETFIVPNKVNELNFRSISSSDHVIFNDHYPGENLGFYKNGSIYEILFLDDSHRAKYGVEHLSYI</sequence>
<dbReference type="EMBL" id="LWMW01000158">
    <property type="protein sequence ID" value="KZX14609.1"/>
    <property type="molecule type" value="Genomic_DNA"/>
</dbReference>
<evidence type="ECO:0000313" key="2">
    <source>
        <dbReference type="EMBL" id="KZX14609.1"/>
    </source>
</evidence>
<evidence type="ECO:0000313" key="3">
    <source>
        <dbReference type="Proteomes" id="UP000077275"/>
    </source>
</evidence>
<keyword evidence="1" id="KW-0472">Membrane</keyword>
<gene>
    <name evidence="2" type="ORF">MBCUT_19990</name>
</gene>
<dbReference type="Proteomes" id="UP000077275">
    <property type="component" value="Unassembled WGS sequence"/>
</dbReference>